<feature type="compositionally biased region" description="Polar residues" evidence="1">
    <location>
        <begin position="66"/>
        <end position="75"/>
    </location>
</feature>
<evidence type="ECO:0000256" key="1">
    <source>
        <dbReference type="SAM" id="MobiDB-lite"/>
    </source>
</evidence>
<dbReference type="PaxDb" id="4113-PGSC0003DMT400095176"/>
<dbReference type="Gramene" id="PGSC0003DMT400095176">
    <property type="protein sequence ID" value="PGSC0003DMT400095176"/>
    <property type="gene ID" value="PGSC0003DMG400044747"/>
</dbReference>
<dbReference type="HOGENOM" id="CLU_2675863_0_0_1"/>
<organism evidence="2 3">
    <name type="scientific">Solanum tuberosum</name>
    <name type="common">Potato</name>
    <dbReference type="NCBI Taxonomy" id="4113"/>
    <lineage>
        <taxon>Eukaryota</taxon>
        <taxon>Viridiplantae</taxon>
        <taxon>Streptophyta</taxon>
        <taxon>Embryophyta</taxon>
        <taxon>Tracheophyta</taxon>
        <taxon>Spermatophyta</taxon>
        <taxon>Magnoliopsida</taxon>
        <taxon>eudicotyledons</taxon>
        <taxon>Gunneridae</taxon>
        <taxon>Pentapetalae</taxon>
        <taxon>asterids</taxon>
        <taxon>lamiids</taxon>
        <taxon>Solanales</taxon>
        <taxon>Solanaceae</taxon>
        <taxon>Solanoideae</taxon>
        <taxon>Solaneae</taxon>
        <taxon>Solanum</taxon>
    </lineage>
</organism>
<feature type="region of interest" description="Disordered" evidence="1">
    <location>
        <begin position="53"/>
        <end position="75"/>
    </location>
</feature>
<dbReference type="EnsemblPlants" id="PGSC0003DMT400095176">
    <property type="protein sequence ID" value="PGSC0003DMT400095176"/>
    <property type="gene ID" value="PGSC0003DMG400044747"/>
</dbReference>
<proteinExistence type="predicted"/>
<accession>M1DVQ8</accession>
<dbReference type="Proteomes" id="UP000011115">
    <property type="component" value="Unassembled WGS sequence"/>
</dbReference>
<dbReference type="InParanoid" id="M1DVQ8"/>
<keyword evidence="3" id="KW-1185">Reference proteome</keyword>
<evidence type="ECO:0000313" key="3">
    <source>
        <dbReference type="Proteomes" id="UP000011115"/>
    </source>
</evidence>
<dbReference type="AlphaFoldDB" id="M1DVQ8"/>
<evidence type="ECO:0000313" key="2">
    <source>
        <dbReference type="EnsemblPlants" id="PGSC0003DMT400095176"/>
    </source>
</evidence>
<reference evidence="3" key="1">
    <citation type="journal article" date="2011" name="Nature">
        <title>Genome sequence and analysis of the tuber crop potato.</title>
        <authorList>
            <consortium name="The Potato Genome Sequencing Consortium"/>
        </authorList>
    </citation>
    <scope>NUCLEOTIDE SEQUENCE [LARGE SCALE GENOMIC DNA]</scope>
    <source>
        <strain evidence="3">cv. DM1-3 516 R44</strain>
    </source>
</reference>
<sequence>MNVRTSEVPLIITEGVGGKPVNADQEVDGDFKIAALVFEDLLKAWTLRCKRNEKAEKNEEAEAGASPSTLVDSPK</sequence>
<protein>
    <submittedName>
        <fullName evidence="2">Uncharacterized protein</fullName>
    </submittedName>
</protein>
<reference evidence="2" key="2">
    <citation type="submission" date="2015-06" db="UniProtKB">
        <authorList>
            <consortium name="EnsemblPlants"/>
        </authorList>
    </citation>
    <scope>IDENTIFICATION</scope>
    <source>
        <strain evidence="2">DM1-3 516 R44</strain>
    </source>
</reference>
<name>M1DVQ8_SOLTU</name>